<feature type="signal peptide" evidence="1">
    <location>
        <begin position="1"/>
        <end position="31"/>
    </location>
</feature>
<accession>A0A1M6ZCD4</accession>
<evidence type="ECO:0000313" key="3">
    <source>
        <dbReference type="Proteomes" id="UP000184191"/>
    </source>
</evidence>
<gene>
    <name evidence="2" type="ORF">SAMN05444414_109115</name>
</gene>
<dbReference type="EMBL" id="FRBN01000009">
    <property type="protein sequence ID" value="SHL28013.1"/>
    <property type="molecule type" value="Genomic_DNA"/>
</dbReference>
<dbReference type="STRING" id="1054996.SAMN05444414_109115"/>
<protein>
    <submittedName>
        <fullName evidence="2">Uncharacterized protein</fullName>
    </submittedName>
</protein>
<keyword evidence="1" id="KW-0732">Signal</keyword>
<organism evidence="2 3">
    <name type="scientific">Roseovarius marisflavi</name>
    <dbReference type="NCBI Taxonomy" id="1054996"/>
    <lineage>
        <taxon>Bacteria</taxon>
        <taxon>Pseudomonadati</taxon>
        <taxon>Pseudomonadota</taxon>
        <taxon>Alphaproteobacteria</taxon>
        <taxon>Rhodobacterales</taxon>
        <taxon>Roseobacteraceae</taxon>
        <taxon>Roseovarius</taxon>
    </lineage>
</organism>
<dbReference type="AlphaFoldDB" id="A0A1M6ZCD4"/>
<sequence length="131" mass="14689">MLFPAEWVILRAMKQISLILSALALASAASAHEPKVLDVKVEKSGMAWRVDVTVEHPDSGWEHYVDGWEVLDNAGNRLGYRILHHPHVNEQPFTRSLTNLSLPDGTREIFVRPHCSVDGWAGDTLRVTLEP</sequence>
<name>A0A1M6ZCD4_9RHOB</name>
<dbReference type="Proteomes" id="UP000184191">
    <property type="component" value="Unassembled WGS sequence"/>
</dbReference>
<evidence type="ECO:0000256" key="1">
    <source>
        <dbReference type="SAM" id="SignalP"/>
    </source>
</evidence>
<keyword evidence="3" id="KW-1185">Reference proteome</keyword>
<evidence type="ECO:0000313" key="2">
    <source>
        <dbReference type="EMBL" id="SHL28013.1"/>
    </source>
</evidence>
<feature type="chain" id="PRO_5012816555" evidence="1">
    <location>
        <begin position="32"/>
        <end position="131"/>
    </location>
</feature>
<reference evidence="3" key="1">
    <citation type="submission" date="2016-11" db="EMBL/GenBank/DDBJ databases">
        <authorList>
            <person name="Varghese N."/>
            <person name="Submissions S."/>
        </authorList>
    </citation>
    <scope>NUCLEOTIDE SEQUENCE [LARGE SCALE GENOMIC DNA]</scope>
    <source>
        <strain evidence="3">DSM 29327</strain>
    </source>
</reference>
<proteinExistence type="predicted"/>